<dbReference type="AlphaFoldDB" id="A0A177C523"/>
<dbReference type="RefSeq" id="XP_018032182.1">
    <property type="nucleotide sequence ID" value="XM_018183655.1"/>
</dbReference>
<dbReference type="InParanoid" id="A0A177C523"/>
<organism evidence="1 2">
    <name type="scientific">Paraphaeosphaeria sporulosa</name>
    <dbReference type="NCBI Taxonomy" id="1460663"/>
    <lineage>
        <taxon>Eukaryota</taxon>
        <taxon>Fungi</taxon>
        <taxon>Dikarya</taxon>
        <taxon>Ascomycota</taxon>
        <taxon>Pezizomycotina</taxon>
        <taxon>Dothideomycetes</taxon>
        <taxon>Pleosporomycetidae</taxon>
        <taxon>Pleosporales</taxon>
        <taxon>Massarineae</taxon>
        <taxon>Didymosphaeriaceae</taxon>
        <taxon>Paraphaeosphaeria</taxon>
    </lineage>
</organism>
<dbReference type="Proteomes" id="UP000077069">
    <property type="component" value="Unassembled WGS sequence"/>
</dbReference>
<evidence type="ECO:0000313" key="2">
    <source>
        <dbReference type="Proteomes" id="UP000077069"/>
    </source>
</evidence>
<proteinExistence type="predicted"/>
<accession>A0A177C523</accession>
<sequence length="80" mass="8994">MLYTRAIISHFWTGLLPGSGSSPPDRAGRDPHRLDRTLRPIKRGFDGARGMLHGCINMVDVSNGVLCSQKDTKRHFEEPY</sequence>
<keyword evidence="2" id="KW-1185">Reference proteome</keyword>
<protein>
    <submittedName>
        <fullName evidence="1">Uncharacterized protein</fullName>
    </submittedName>
</protein>
<dbReference type="GeneID" id="28767141"/>
<gene>
    <name evidence="1" type="ORF">CC84DRAFT_1229145</name>
</gene>
<reference evidence="1 2" key="1">
    <citation type="submission" date="2016-05" db="EMBL/GenBank/DDBJ databases">
        <title>Comparative analysis of secretome profiles of manganese(II)-oxidizing ascomycete fungi.</title>
        <authorList>
            <consortium name="DOE Joint Genome Institute"/>
            <person name="Zeiner C.A."/>
            <person name="Purvine S.O."/>
            <person name="Zink E.M."/>
            <person name="Wu S."/>
            <person name="Pasa-Tolic L."/>
            <person name="Chaput D.L."/>
            <person name="Haridas S."/>
            <person name="Grigoriev I.V."/>
            <person name="Santelli C.M."/>
            <person name="Hansel C.M."/>
        </authorList>
    </citation>
    <scope>NUCLEOTIDE SEQUENCE [LARGE SCALE GENOMIC DNA]</scope>
    <source>
        <strain evidence="1 2">AP3s5-JAC2a</strain>
    </source>
</reference>
<name>A0A177C523_9PLEO</name>
<dbReference type="EMBL" id="KV441557">
    <property type="protein sequence ID" value="OAG01817.1"/>
    <property type="molecule type" value="Genomic_DNA"/>
</dbReference>
<evidence type="ECO:0000313" key="1">
    <source>
        <dbReference type="EMBL" id="OAG01817.1"/>
    </source>
</evidence>